<dbReference type="AlphaFoldDB" id="A0AAN7HVA9"/>
<reference evidence="3" key="1">
    <citation type="journal article" date="2023" name="Mol. Phylogenet. Evol.">
        <title>Genome-scale phylogeny and comparative genomics of the fungal order Sordariales.</title>
        <authorList>
            <person name="Hensen N."/>
            <person name="Bonometti L."/>
            <person name="Westerberg I."/>
            <person name="Brannstrom I.O."/>
            <person name="Guillou S."/>
            <person name="Cros-Aarteil S."/>
            <person name="Calhoun S."/>
            <person name="Haridas S."/>
            <person name="Kuo A."/>
            <person name="Mondo S."/>
            <person name="Pangilinan J."/>
            <person name="Riley R."/>
            <person name="LaButti K."/>
            <person name="Andreopoulos B."/>
            <person name="Lipzen A."/>
            <person name="Chen C."/>
            <person name="Yan M."/>
            <person name="Daum C."/>
            <person name="Ng V."/>
            <person name="Clum A."/>
            <person name="Steindorff A."/>
            <person name="Ohm R.A."/>
            <person name="Martin F."/>
            <person name="Silar P."/>
            <person name="Natvig D.O."/>
            <person name="Lalanne C."/>
            <person name="Gautier V."/>
            <person name="Ament-Velasquez S.L."/>
            <person name="Kruys A."/>
            <person name="Hutchinson M.I."/>
            <person name="Powell A.J."/>
            <person name="Barry K."/>
            <person name="Miller A.N."/>
            <person name="Grigoriev I.V."/>
            <person name="Debuchy R."/>
            <person name="Gladieux P."/>
            <person name="Hiltunen Thoren M."/>
            <person name="Johannesson H."/>
        </authorList>
    </citation>
    <scope>NUCLEOTIDE SEQUENCE</scope>
    <source>
        <strain evidence="3">CBS 359.72</strain>
    </source>
</reference>
<protein>
    <recommendedName>
        <fullName evidence="2">Clr5 domain-containing protein</fullName>
    </recommendedName>
</protein>
<dbReference type="Proteomes" id="UP001303647">
    <property type="component" value="Unassembled WGS sequence"/>
</dbReference>
<feature type="compositionally biased region" description="Low complexity" evidence="1">
    <location>
        <begin position="62"/>
        <end position="71"/>
    </location>
</feature>
<gene>
    <name evidence="3" type="ORF">C7999DRAFT_36969</name>
</gene>
<dbReference type="InterPro" id="IPR025676">
    <property type="entry name" value="Clr5_dom"/>
</dbReference>
<dbReference type="PANTHER" id="PTHR38788:SF3">
    <property type="entry name" value="CLR5 DOMAIN-CONTAINING PROTEIN"/>
    <property type="match status" value="1"/>
</dbReference>
<dbReference type="EMBL" id="MU857601">
    <property type="protein sequence ID" value="KAK4252470.1"/>
    <property type="molecule type" value="Genomic_DNA"/>
</dbReference>
<feature type="domain" description="Clr5" evidence="2">
    <location>
        <begin position="1"/>
        <end position="54"/>
    </location>
</feature>
<dbReference type="Pfam" id="PF14420">
    <property type="entry name" value="Clr5"/>
    <property type="match status" value="1"/>
</dbReference>
<comment type="caution">
    <text evidence="3">The sequence shown here is derived from an EMBL/GenBank/DDBJ whole genome shotgun (WGS) entry which is preliminary data.</text>
</comment>
<proteinExistence type="predicted"/>
<evidence type="ECO:0000259" key="2">
    <source>
        <dbReference type="Pfam" id="PF14420"/>
    </source>
</evidence>
<reference evidence="3" key="2">
    <citation type="submission" date="2023-05" db="EMBL/GenBank/DDBJ databases">
        <authorList>
            <consortium name="Lawrence Berkeley National Laboratory"/>
            <person name="Steindorff A."/>
            <person name="Hensen N."/>
            <person name="Bonometti L."/>
            <person name="Westerberg I."/>
            <person name="Brannstrom I.O."/>
            <person name="Guillou S."/>
            <person name="Cros-Aarteil S."/>
            <person name="Calhoun S."/>
            <person name="Haridas S."/>
            <person name="Kuo A."/>
            <person name="Mondo S."/>
            <person name="Pangilinan J."/>
            <person name="Riley R."/>
            <person name="Labutti K."/>
            <person name="Andreopoulos B."/>
            <person name="Lipzen A."/>
            <person name="Chen C."/>
            <person name="Yanf M."/>
            <person name="Daum C."/>
            <person name="Ng V."/>
            <person name="Clum A."/>
            <person name="Ohm R."/>
            <person name="Martin F."/>
            <person name="Silar P."/>
            <person name="Natvig D."/>
            <person name="Lalanne C."/>
            <person name="Gautier V."/>
            <person name="Ament-Velasquez S.L."/>
            <person name="Kruys A."/>
            <person name="Hutchinson M.I."/>
            <person name="Powell A.J."/>
            <person name="Barry K."/>
            <person name="Miller A.N."/>
            <person name="Grigoriev I.V."/>
            <person name="Debuchy R."/>
            <person name="Gladieux P."/>
            <person name="Thoren M.H."/>
            <person name="Johannesson H."/>
        </authorList>
    </citation>
    <scope>NUCLEOTIDE SEQUENCE</scope>
    <source>
        <strain evidence="3">CBS 359.72</strain>
    </source>
</reference>
<feature type="compositionally biased region" description="Polar residues" evidence="1">
    <location>
        <begin position="72"/>
        <end position="83"/>
    </location>
</feature>
<sequence>MTKQWDKYREVIIAEYKDHNKPLHEVQRFMMQKHGFRASTRAYRSRFDKWGIHKYSRRRRASSASPSRRNSTACSDMQRSPRQTPDIDDSSSQAATPLATPNELFSAGICGTTSGLGLRSSLSLTRSDYPYTPITPITPSPSPAVAHSSGFTLNHYGCDLMSFTSQNADCYAPNTVSMYRQDPRDVMNATSSIRGPGTSHTSISGMSSGYGYSLRILTGQE</sequence>
<dbReference type="PANTHER" id="PTHR38788">
    <property type="entry name" value="CLR5 DOMAIN-CONTAINING PROTEIN"/>
    <property type="match status" value="1"/>
</dbReference>
<organism evidence="3 4">
    <name type="scientific">Corynascus novoguineensis</name>
    <dbReference type="NCBI Taxonomy" id="1126955"/>
    <lineage>
        <taxon>Eukaryota</taxon>
        <taxon>Fungi</taxon>
        <taxon>Dikarya</taxon>
        <taxon>Ascomycota</taxon>
        <taxon>Pezizomycotina</taxon>
        <taxon>Sordariomycetes</taxon>
        <taxon>Sordariomycetidae</taxon>
        <taxon>Sordariales</taxon>
        <taxon>Chaetomiaceae</taxon>
        <taxon>Corynascus</taxon>
    </lineage>
</organism>
<accession>A0AAN7HVA9</accession>
<evidence type="ECO:0000256" key="1">
    <source>
        <dbReference type="SAM" id="MobiDB-lite"/>
    </source>
</evidence>
<evidence type="ECO:0000313" key="3">
    <source>
        <dbReference type="EMBL" id="KAK4252470.1"/>
    </source>
</evidence>
<name>A0AAN7HVA9_9PEZI</name>
<evidence type="ECO:0000313" key="4">
    <source>
        <dbReference type="Proteomes" id="UP001303647"/>
    </source>
</evidence>
<keyword evidence="4" id="KW-1185">Reference proteome</keyword>
<feature type="region of interest" description="Disordered" evidence="1">
    <location>
        <begin position="58"/>
        <end position="96"/>
    </location>
</feature>